<dbReference type="PANTHER" id="PTHR30269:SF0">
    <property type="entry name" value="MEMBRANE TRANSPORTER PROTEIN YFCA-RELATED"/>
    <property type="match status" value="1"/>
</dbReference>
<comment type="similarity">
    <text evidence="2 8">Belongs to the 4-toluene sulfonate uptake permease (TSUP) (TC 2.A.102) family.</text>
</comment>
<evidence type="ECO:0000256" key="1">
    <source>
        <dbReference type="ARBA" id="ARBA00004651"/>
    </source>
</evidence>
<evidence type="ECO:0000313" key="9">
    <source>
        <dbReference type="EMBL" id="MFD1411238.1"/>
    </source>
</evidence>
<evidence type="ECO:0000313" key="10">
    <source>
        <dbReference type="Proteomes" id="UP001597191"/>
    </source>
</evidence>
<keyword evidence="6 8" id="KW-1133">Transmembrane helix</keyword>
<sequence>MTGIWQLWLILLPTGIVAGIVSTATGLASLVSYPILLAVGLPPVAANVTNTYALFFTGVGATVSSQKELRGHGKDLLVILPLTLIGCVTGALILFAIPASTFQKVVPFFIFLAAIVVLLPRRTDPIATISGQSETSPAKLVKLLTWLGIFLVGVYSGYFGAASGVLMLSLLAVISPLPFAQYNAEKNITLGLANLVSAIVYATKTTIQWTAIIPLAIGFLIGGFIGLKIVRLISERTIKIVIGIGAFILAGSLFVKAYL</sequence>
<keyword evidence="4 8" id="KW-1003">Cell membrane</keyword>
<evidence type="ECO:0000256" key="5">
    <source>
        <dbReference type="ARBA" id="ARBA00022692"/>
    </source>
</evidence>
<keyword evidence="3" id="KW-0813">Transport</keyword>
<dbReference type="EMBL" id="JBHTOH010000038">
    <property type="protein sequence ID" value="MFD1411238.1"/>
    <property type="molecule type" value="Genomic_DNA"/>
</dbReference>
<proteinExistence type="inferred from homology"/>
<feature type="transmembrane region" description="Helical" evidence="8">
    <location>
        <begin position="7"/>
        <end position="32"/>
    </location>
</feature>
<feature type="transmembrane region" description="Helical" evidence="8">
    <location>
        <begin position="102"/>
        <end position="119"/>
    </location>
</feature>
<keyword evidence="5 8" id="KW-0812">Transmembrane</keyword>
<evidence type="ECO:0000256" key="7">
    <source>
        <dbReference type="ARBA" id="ARBA00023136"/>
    </source>
</evidence>
<feature type="transmembrane region" description="Helical" evidence="8">
    <location>
        <begin position="76"/>
        <end position="96"/>
    </location>
</feature>
<evidence type="ECO:0000256" key="3">
    <source>
        <dbReference type="ARBA" id="ARBA00022448"/>
    </source>
</evidence>
<reference evidence="10" key="1">
    <citation type="journal article" date="2019" name="Int. J. Syst. Evol. Microbiol.">
        <title>The Global Catalogue of Microorganisms (GCM) 10K type strain sequencing project: providing services to taxonomists for standard genome sequencing and annotation.</title>
        <authorList>
            <consortium name="The Broad Institute Genomics Platform"/>
            <consortium name="The Broad Institute Genome Sequencing Center for Infectious Disease"/>
            <person name="Wu L."/>
            <person name="Ma J."/>
        </authorList>
    </citation>
    <scope>NUCLEOTIDE SEQUENCE [LARGE SCALE GENOMIC DNA]</scope>
    <source>
        <strain evidence="10">CCM 8937</strain>
    </source>
</reference>
<comment type="subcellular location">
    <subcellularLocation>
        <location evidence="1 8">Cell membrane</location>
        <topology evidence="1 8">Multi-pass membrane protein</topology>
    </subcellularLocation>
</comment>
<feature type="transmembrane region" description="Helical" evidence="8">
    <location>
        <begin position="44"/>
        <end position="64"/>
    </location>
</feature>
<dbReference type="InterPro" id="IPR052017">
    <property type="entry name" value="TSUP"/>
</dbReference>
<evidence type="ECO:0000256" key="6">
    <source>
        <dbReference type="ARBA" id="ARBA00022989"/>
    </source>
</evidence>
<dbReference type="Proteomes" id="UP001597191">
    <property type="component" value="Unassembled WGS sequence"/>
</dbReference>
<keyword evidence="7 8" id="KW-0472">Membrane</keyword>
<dbReference type="RefSeq" id="WP_125647560.1">
    <property type="nucleotide sequence ID" value="NZ_JBHTOH010000038.1"/>
</dbReference>
<gene>
    <name evidence="9" type="ORF">ACFQ4R_06445</name>
</gene>
<dbReference type="InterPro" id="IPR002781">
    <property type="entry name" value="TM_pro_TauE-like"/>
</dbReference>
<name>A0ABW4BN28_9LACO</name>
<evidence type="ECO:0000256" key="2">
    <source>
        <dbReference type="ARBA" id="ARBA00009142"/>
    </source>
</evidence>
<accession>A0ABW4BN28</accession>
<dbReference type="Pfam" id="PF01925">
    <property type="entry name" value="TauE"/>
    <property type="match status" value="1"/>
</dbReference>
<dbReference type="PANTHER" id="PTHR30269">
    <property type="entry name" value="TRANSMEMBRANE PROTEIN YFCA"/>
    <property type="match status" value="1"/>
</dbReference>
<comment type="caution">
    <text evidence="9">The sequence shown here is derived from an EMBL/GenBank/DDBJ whole genome shotgun (WGS) entry which is preliminary data.</text>
</comment>
<feature type="transmembrane region" description="Helical" evidence="8">
    <location>
        <begin position="140"/>
        <end position="158"/>
    </location>
</feature>
<evidence type="ECO:0000256" key="8">
    <source>
        <dbReference type="RuleBase" id="RU363041"/>
    </source>
</evidence>
<feature type="transmembrane region" description="Helical" evidence="8">
    <location>
        <begin position="209"/>
        <end position="230"/>
    </location>
</feature>
<protein>
    <recommendedName>
        <fullName evidence="8">Probable membrane transporter protein</fullName>
    </recommendedName>
</protein>
<keyword evidence="10" id="KW-1185">Reference proteome</keyword>
<evidence type="ECO:0000256" key="4">
    <source>
        <dbReference type="ARBA" id="ARBA00022475"/>
    </source>
</evidence>
<feature type="transmembrane region" description="Helical" evidence="8">
    <location>
        <begin position="237"/>
        <end position="258"/>
    </location>
</feature>
<organism evidence="9 10">
    <name type="scientific">Lapidilactobacillus gannanensis</name>
    <dbReference type="NCBI Taxonomy" id="2486002"/>
    <lineage>
        <taxon>Bacteria</taxon>
        <taxon>Bacillati</taxon>
        <taxon>Bacillota</taxon>
        <taxon>Bacilli</taxon>
        <taxon>Lactobacillales</taxon>
        <taxon>Lactobacillaceae</taxon>
        <taxon>Lapidilactobacillus</taxon>
    </lineage>
</organism>